<dbReference type="GO" id="GO:0005886">
    <property type="term" value="C:plasma membrane"/>
    <property type="evidence" value="ECO:0007669"/>
    <property type="project" value="UniProtKB-SubCell"/>
</dbReference>
<sequence>MFLLAAVALAAALTFRDYGLGWDDYTHSQYGDLLLKLYGSGFADARALSFVNLYKYGGGFDMLAALIAKVAPFTLYETRRLVGAAVGIVGLLITWRLARRLGGPVGGLVALVLLATCPIYYGHMFINAKDAPFAVAMVLLLYGAVRALDEYPNPNARTMVLVGLGLGATFGARILAVVAGPYVAAGIALIVAVEISRIGAGKALTRCGQFVIALLPALPLGYLIMGLLWPWSILSPLNPLHAAEYFDTFFEKPWRELYEGVRIAVPDMPASYLPHLFALKLPEAMLILGAIGLIGAFVAAARPRVPLNRRACLLTIALAAIFPVVLAMIMRPALYNGLRHFVFVIPPFAVLGGVAASWIIDWLRERSRIAVGVAAAVFAGAIALPVTELVRLHPYEYSSFNWASGGVRAAQGRYMLDYWGLAFKQAAQGLRAHLKQTHEKPPAGRRWVVAICGPQPPADVELGPQFETTWEEKRADFAMSLGTFYCEDIARPVIVDIQREGVMYARVYDLRGRPTPNLLTEPPP</sequence>
<evidence type="ECO:0000256" key="5">
    <source>
        <dbReference type="ARBA" id="ARBA00022692"/>
    </source>
</evidence>
<proteinExistence type="predicted"/>
<evidence type="ECO:0000256" key="2">
    <source>
        <dbReference type="ARBA" id="ARBA00022475"/>
    </source>
</evidence>
<keyword evidence="5 8" id="KW-0812">Transmembrane</keyword>
<keyword evidence="3" id="KW-0328">Glycosyltransferase</keyword>
<evidence type="ECO:0000256" key="3">
    <source>
        <dbReference type="ARBA" id="ARBA00022676"/>
    </source>
</evidence>
<keyword evidence="2" id="KW-1003">Cell membrane</keyword>
<dbReference type="GO" id="GO:0009103">
    <property type="term" value="P:lipopolysaccharide biosynthetic process"/>
    <property type="evidence" value="ECO:0007669"/>
    <property type="project" value="UniProtKB-ARBA"/>
</dbReference>
<dbReference type="EMBL" id="CP031417">
    <property type="protein sequence ID" value="AXK83967.1"/>
    <property type="molecule type" value="Genomic_DNA"/>
</dbReference>
<reference evidence="10 11" key="1">
    <citation type="submission" date="2018-07" db="EMBL/GenBank/DDBJ databases">
        <authorList>
            <person name="Quirk P.G."/>
            <person name="Krulwich T.A."/>
        </authorList>
    </citation>
    <scope>NUCLEOTIDE SEQUENCE [LARGE SCALE GENOMIC DNA]</scope>
    <source>
        <strain evidence="10 11">CC-BB4</strain>
    </source>
</reference>
<dbReference type="PANTHER" id="PTHR33908">
    <property type="entry name" value="MANNOSYLTRANSFERASE YKCB-RELATED"/>
    <property type="match status" value="1"/>
</dbReference>
<evidence type="ECO:0000256" key="6">
    <source>
        <dbReference type="ARBA" id="ARBA00022989"/>
    </source>
</evidence>
<protein>
    <recommendedName>
        <fullName evidence="9">Glycosyltransferase RgtA/B/C/D-like domain-containing protein</fullName>
    </recommendedName>
</protein>
<organism evidence="10 11">
    <name type="scientific">Pseudolabrys taiwanensis</name>
    <dbReference type="NCBI Taxonomy" id="331696"/>
    <lineage>
        <taxon>Bacteria</taxon>
        <taxon>Pseudomonadati</taxon>
        <taxon>Pseudomonadota</taxon>
        <taxon>Alphaproteobacteria</taxon>
        <taxon>Hyphomicrobiales</taxon>
        <taxon>Xanthobacteraceae</taxon>
        <taxon>Pseudolabrys</taxon>
    </lineage>
</organism>
<keyword evidence="11" id="KW-1185">Reference proteome</keyword>
<feature type="transmembrane region" description="Helical" evidence="8">
    <location>
        <begin position="105"/>
        <end position="125"/>
    </location>
</feature>
<dbReference type="AlphaFoldDB" id="A0A346A470"/>
<accession>A0A346A470</accession>
<dbReference type="InterPro" id="IPR038731">
    <property type="entry name" value="RgtA/B/C-like"/>
</dbReference>
<dbReference type="PANTHER" id="PTHR33908:SF11">
    <property type="entry name" value="MEMBRANE PROTEIN"/>
    <property type="match status" value="1"/>
</dbReference>
<feature type="transmembrane region" description="Helical" evidence="8">
    <location>
        <begin position="81"/>
        <end position="98"/>
    </location>
</feature>
<feature type="transmembrane region" description="Helical" evidence="8">
    <location>
        <begin position="340"/>
        <end position="360"/>
    </location>
</feature>
<gene>
    <name evidence="10" type="ORF">DW352_10125</name>
</gene>
<evidence type="ECO:0000259" key="9">
    <source>
        <dbReference type="Pfam" id="PF13231"/>
    </source>
</evidence>
<evidence type="ECO:0000256" key="8">
    <source>
        <dbReference type="SAM" id="Phobius"/>
    </source>
</evidence>
<dbReference type="KEGG" id="ptaw:DW352_10125"/>
<keyword evidence="7 8" id="KW-0472">Membrane</keyword>
<feature type="transmembrane region" description="Helical" evidence="8">
    <location>
        <begin position="369"/>
        <end position="386"/>
    </location>
</feature>
<feature type="transmembrane region" description="Helical" evidence="8">
    <location>
        <begin position="212"/>
        <end position="231"/>
    </location>
</feature>
<feature type="transmembrane region" description="Helical" evidence="8">
    <location>
        <begin position="313"/>
        <end position="334"/>
    </location>
</feature>
<evidence type="ECO:0000256" key="7">
    <source>
        <dbReference type="ARBA" id="ARBA00023136"/>
    </source>
</evidence>
<feature type="transmembrane region" description="Helical" evidence="8">
    <location>
        <begin position="284"/>
        <end position="301"/>
    </location>
</feature>
<dbReference type="Pfam" id="PF13231">
    <property type="entry name" value="PMT_2"/>
    <property type="match status" value="1"/>
</dbReference>
<evidence type="ECO:0000313" key="11">
    <source>
        <dbReference type="Proteomes" id="UP000254889"/>
    </source>
</evidence>
<keyword evidence="6 8" id="KW-1133">Transmembrane helix</keyword>
<name>A0A346A470_9HYPH</name>
<feature type="domain" description="Glycosyltransferase RgtA/B/C/D-like" evidence="9">
    <location>
        <begin position="63"/>
        <end position="192"/>
    </location>
</feature>
<dbReference type="OrthoDB" id="3760751at2"/>
<dbReference type="Proteomes" id="UP000254889">
    <property type="component" value="Chromosome"/>
</dbReference>
<evidence type="ECO:0000313" key="10">
    <source>
        <dbReference type="EMBL" id="AXK83967.1"/>
    </source>
</evidence>
<dbReference type="GO" id="GO:0016763">
    <property type="term" value="F:pentosyltransferase activity"/>
    <property type="evidence" value="ECO:0007669"/>
    <property type="project" value="TreeGrafter"/>
</dbReference>
<dbReference type="InterPro" id="IPR050297">
    <property type="entry name" value="LipidA_mod_glycosyltrf_83"/>
</dbReference>
<keyword evidence="4" id="KW-0808">Transferase</keyword>
<comment type="subcellular location">
    <subcellularLocation>
        <location evidence="1">Cell membrane</location>
        <topology evidence="1">Multi-pass membrane protein</topology>
    </subcellularLocation>
</comment>
<evidence type="ECO:0000256" key="1">
    <source>
        <dbReference type="ARBA" id="ARBA00004651"/>
    </source>
</evidence>
<evidence type="ECO:0000256" key="4">
    <source>
        <dbReference type="ARBA" id="ARBA00022679"/>
    </source>
</evidence>